<evidence type="ECO:0000259" key="1">
    <source>
        <dbReference type="Pfam" id="PF02625"/>
    </source>
</evidence>
<feature type="domain" description="XdhC Rossmann" evidence="2">
    <location>
        <begin position="105"/>
        <end position="245"/>
    </location>
</feature>
<dbReference type="Proteomes" id="UP000636888">
    <property type="component" value="Unassembled WGS sequence"/>
</dbReference>
<evidence type="ECO:0000313" key="3">
    <source>
        <dbReference type="EMBL" id="MBJ6727119.1"/>
    </source>
</evidence>
<dbReference type="PANTHER" id="PTHR30388:SF6">
    <property type="entry name" value="XANTHINE DEHYDROGENASE SUBUNIT A-RELATED"/>
    <property type="match status" value="1"/>
</dbReference>
<gene>
    <name evidence="3" type="ORF">JFN93_20605</name>
</gene>
<feature type="domain" description="XdhC- CoxI" evidence="1">
    <location>
        <begin position="12"/>
        <end position="73"/>
    </location>
</feature>
<dbReference type="PANTHER" id="PTHR30388">
    <property type="entry name" value="ALDEHYDE OXIDOREDUCTASE MOLYBDENUM COFACTOR ASSEMBLY PROTEIN"/>
    <property type="match status" value="1"/>
</dbReference>
<accession>A0A8J7M252</accession>
<dbReference type="InterPro" id="IPR052698">
    <property type="entry name" value="MoCofactor_Util/Proc"/>
</dbReference>
<keyword evidence="4" id="KW-1185">Reference proteome</keyword>
<dbReference type="InterPro" id="IPR003777">
    <property type="entry name" value="XdhC_CoxI"/>
</dbReference>
<reference evidence="3" key="1">
    <citation type="submission" date="2020-12" db="EMBL/GenBank/DDBJ databases">
        <title>Geomonas sp. Red875, isolated from river sediment.</title>
        <authorList>
            <person name="Xu Z."/>
            <person name="Zhang Z."/>
            <person name="Masuda Y."/>
            <person name="Itoh H."/>
            <person name="Senoo K."/>
        </authorList>
    </citation>
    <scope>NUCLEOTIDE SEQUENCE</scope>
    <source>
        <strain evidence="3">Red875</strain>
    </source>
</reference>
<dbReference type="InterPro" id="IPR027051">
    <property type="entry name" value="XdhC_Rossmann_dom"/>
</dbReference>
<sequence>MWDWIGKLDELRRAGELAVLVTVVKSSGSTPRKHGAKMIVLPDGTFFGTVGGGVPELYALEDARRCFQALEAGTSTVSLQQRGEFPACGGTMEFYLEVINDNPRLYLFGAGHVAQSLCQVLEGTPFRIHLVDERNEWVNAPELPNSVIRHQSHFSDFIAGAAWCGQRTFVTIVTFNGAVDQQVLQEVLPHPARYIGMIGSRNKWERISSNLTAQGCDLSRVRCPIGHDTGGDSPREIAISIASQLLATYHGKE</sequence>
<protein>
    <submittedName>
        <fullName evidence="3">XdhC family protein</fullName>
    </submittedName>
</protein>
<dbReference type="RefSeq" id="WP_199386032.1">
    <property type="nucleotide sequence ID" value="NZ_JAEMHM010000020.1"/>
</dbReference>
<dbReference type="Gene3D" id="3.40.50.720">
    <property type="entry name" value="NAD(P)-binding Rossmann-like Domain"/>
    <property type="match status" value="1"/>
</dbReference>
<dbReference type="EMBL" id="JAEMHM010000020">
    <property type="protein sequence ID" value="MBJ6727119.1"/>
    <property type="molecule type" value="Genomic_DNA"/>
</dbReference>
<dbReference type="Pfam" id="PF02625">
    <property type="entry name" value="XdhC_CoxI"/>
    <property type="match status" value="1"/>
</dbReference>
<comment type="caution">
    <text evidence="3">The sequence shown here is derived from an EMBL/GenBank/DDBJ whole genome shotgun (WGS) entry which is preliminary data.</text>
</comment>
<name>A0A8J7M252_9BACT</name>
<dbReference type="Pfam" id="PF13478">
    <property type="entry name" value="XdhC_C"/>
    <property type="match status" value="1"/>
</dbReference>
<evidence type="ECO:0000259" key="2">
    <source>
        <dbReference type="Pfam" id="PF13478"/>
    </source>
</evidence>
<organism evidence="3 4">
    <name type="scientific">Geomesophilobacter sediminis</name>
    <dbReference type="NCBI Taxonomy" id="2798584"/>
    <lineage>
        <taxon>Bacteria</taxon>
        <taxon>Pseudomonadati</taxon>
        <taxon>Thermodesulfobacteriota</taxon>
        <taxon>Desulfuromonadia</taxon>
        <taxon>Geobacterales</taxon>
        <taxon>Geobacteraceae</taxon>
        <taxon>Geomesophilobacter</taxon>
    </lineage>
</organism>
<proteinExistence type="predicted"/>
<evidence type="ECO:0000313" key="4">
    <source>
        <dbReference type="Proteomes" id="UP000636888"/>
    </source>
</evidence>
<dbReference type="AlphaFoldDB" id="A0A8J7M252"/>